<dbReference type="GO" id="GO:0070860">
    <property type="term" value="C:RNA polymerase I core factor complex"/>
    <property type="evidence" value="ECO:0007669"/>
    <property type="project" value="EnsemblFungi"/>
</dbReference>
<dbReference type="EMBL" id="HE616748">
    <property type="protein sequence ID" value="CCE93791.1"/>
    <property type="molecule type" value="Genomic_DNA"/>
</dbReference>
<evidence type="ECO:0000313" key="2">
    <source>
        <dbReference type="EMBL" id="CCE93791.1"/>
    </source>
</evidence>
<evidence type="ECO:0008006" key="4">
    <source>
        <dbReference type="Google" id="ProtNLM"/>
    </source>
</evidence>
<dbReference type="PANTHER" id="PTHR28244">
    <property type="entry name" value="RNA POLYMERASE I-SPECIFIC TRANSCRIPTION INITIATION FACTOR RRN11"/>
    <property type="match status" value="1"/>
</dbReference>
<dbReference type="eggNOG" id="ENOG502R1IK">
    <property type="taxonomic scope" value="Eukaryota"/>
</dbReference>
<name>G8ZY24_TORDE</name>
<dbReference type="GO" id="GO:0017025">
    <property type="term" value="F:TBP-class protein binding"/>
    <property type="evidence" value="ECO:0007669"/>
    <property type="project" value="EnsemblFungi"/>
</dbReference>
<feature type="compositionally biased region" description="Basic residues" evidence="1">
    <location>
        <begin position="62"/>
        <end position="72"/>
    </location>
</feature>
<feature type="compositionally biased region" description="Basic and acidic residues" evidence="1">
    <location>
        <begin position="424"/>
        <end position="433"/>
    </location>
</feature>
<dbReference type="KEGG" id="tdl:TDEL_0G04240"/>
<dbReference type="GO" id="GO:0001164">
    <property type="term" value="F:RNA polymerase I core promoter sequence-specific DNA binding"/>
    <property type="evidence" value="ECO:0007669"/>
    <property type="project" value="EnsemblFungi"/>
</dbReference>
<feature type="region of interest" description="Disordered" evidence="1">
    <location>
        <begin position="38"/>
        <end position="104"/>
    </location>
</feature>
<dbReference type="STRING" id="1076872.G8ZY24"/>
<dbReference type="GO" id="GO:0001181">
    <property type="term" value="F:RNA polymerase I general transcription initiation factor activity"/>
    <property type="evidence" value="ECO:0007669"/>
    <property type="project" value="InterPro"/>
</dbReference>
<evidence type="ECO:0000313" key="3">
    <source>
        <dbReference type="Proteomes" id="UP000005627"/>
    </source>
</evidence>
<reference evidence="2 3" key="1">
    <citation type="journal article" date="2011" name="Proc. Natl. Acad. Sci. U.S.A.">
        <title>Evolutionary erosion of yeast sex chromosomes by mating-type switching accidents.</title>
        <authorList>
            <person name="Gordon J.L."/>
            <person name="Armisen D."/>
            <person name="Proux-Wera E."/>
            <person name="Oheigeartaigh S.S."/>
            <person name="Byrne K.P."/>
            <person name="Wolfe K.H."/>
        </authorList>
    </citation>
    <scope>NUCLEOTIDE SEQUENCE [LARGE SCALE GENOMIC DNA]</scope>
    <source>
        <strain evidence="3">ATCC 10662 / CBS 1146 / NBRC 0425 / NCYC 2629 / NRRL Y-866</strain>
    </source>
</reference>
<dbReference type="AlphaFoldDB" id="G8ZY24"/>
<dbReference type="Proteomes" id="UP000005627">
    <property type="component" value="Chromosome 7"/>
</dbReference>
<dbReference type="InterPro" id="IPR007224">
    <property type="entry name" value="TIF_Rrn11"/>
</dbReference>
<accession>G8ZY24</accession>
<dbReference type="PANTHER" id="PTHR28244:SF1">
    <property type="entry name" value="RNA POLYMERASE I-SPECIFIC TRANSCRIPTION INITIATION FACTOR RRN11"/>
    <property type="match status" value="1"/>
</dbReference>
<dbReference type="Pfam" id="PF04090">
    <property type="entry name" value="Rrn11"/>
    <property type="match status" value="1"/>
</dbReference>
<feature type="region of interest" description="Disordered" evidence="1">
    <location>
        <begin position="409"/>
        <end position="444"/>
    </location>
</feature>
<gene>
    <name evidence="2" type="primary">TDEL0G04240</name>
    <name evidence="2" type="ORF">TDEL_0G04240</name>
</gene>
<protein>
    <recommendedName>
        <fullName evidence="4">RNA polymerase I-specific transcription initiation factor RRN11</fullName>
    </recommendedName>
</protein>
<dbReference type="FunCoup" id="G8ZY24">
    <property type="interactions" value="96"/>
</dbReference>
<proteinExistence type="predicted"/>
<dbReference type="OrthoDB" id="2159786at2759"/>
<dbReference type="InParanoid" id="G8ZY24"/>
<dbReference type="GO" id="GO:0042790">
    <property type="term" value="P:nucleolar large rRNA transcription by RNA polymerase I"/>
    <property type="evidence" value="ECO:0007669"/>
    <property type="project" value="EnsemblFungi"/>
</dbReference>
<keyword evidence="3" id="KW-1185">Reference proteome</keyword>
<dbReference type="InterPro" id="IPR053029">
    <property type="entry name" value="RNA_pol_I-specific_init_factor"/>
</dbReference>
<dbReference type="HOGENOM" id="CLU_034126_0_0_1"/>
<dbReference type="RefSeq" id="XP_003683002.1">
    <property type="nucleotide sequence ID" value="XM_003682954.1"/>
</dbReference>
<organism evidence="2 3">
    <name type="scientific">Torulaspora delbrueckii</name>
    <name type="common">Yeast</name>
    <name type="synonym">Candida colliculosa</name>
    <dbReference type="NCBI Taxonomy" id="4950"/>
    <lineage>
        <taxon>Eukaryota</taxon>
        <taxon>Fungi</taxon>
        <taxon>Dikarya</taxon>
        <taxon>Ascomycota</taxon>
        <taxon>Saccharomycotina</taxon>
        <taxon>Saccharomycetes</taxon>
        <taxon>Saccharomycetales</taxon>
        <taxon>Saccharomycetaceae</taxon>
        <taxon>Torulaspora</taxon>
    </lineage>
</organism>
<dbReference type="GeneID" id="11505324"/>
<evidence type="ECO:0000256" key="1">
    <source>
        <dbReference type="SAM" id="MobiDB-lite"/>
    </source>
</evidence>
<sequence>MFEQPVALTTRRLRNAKKLRYQYVNNLSAKFNRLERITNTNGLPTPENSAAESSENEEALQRKKKRIRRRLKSAAGESYSDSESDEVDNNHDNEVVEDEEEDQERKFLNNYELPQESFEKWQDDPSKRVPIQRSKISFTKYQRLRRHAKRKMNTSIDLASKRNKIYMDTISEGFEMVDPVDGKPDTFQMKHISILTTLLHLHVSRREWDAAYTCFALLIRVPKVDIRNIWGIGDLILREREPIKSLEFLSWMSSVYSSRSAFAEDVNHRTPPVFTKGSKTHVPKFATTWMWESLIQCTKNSLETGELEQIESNDGLQDLIERISEMVLAPPYMDASEVWFIYGLCHLIKADILSNQFDGRLAGSARDIASNQVIQHIQRTKSCLQTCLSKGDFKYPKRYIERQLEEFEKRLDRQEDTPDDSDHEVESLHDKLDTQSIESDDDSS</sequence>